<dbReference type="Proteomes" id="UP000435649">
    <property type="component" value="Unassembled WGS sequence"/>
</dbReference>
<dbReference type="EMBL" id="VUNS01000001">
    <property type="protein sequence ID" value="MST95796.1"/>
    <property type="molecule type" value="Genomic_DNA"/>
</dbReference>
<gene>
    <name evidence="4" type="ORF">FYJ85_01895</name>
</gene>
<dbReference type="InterPro" id="IPR039697">
    <property type="entry name" value="Alcohol_dehydrogenase_Fe"/>
</dbReference>
<reference evidence="4 5" key="1">
    <citation type="submission" date="2019-08" db="EMBL/GenBank/DDBJ databases">
        <title>In-depth cultivation of the pig gut microbiome towards novel bacterial diversity and tailored functional studies.</title>
        <authorList>
            <person name="Wylensek D."/>
            <person name="Hitch T.C.A."/>
            <person name="Clavel T."/>
        </authorList>
    </citation>
    <scope>NUCLEOTIDE SEQUENCE [LARGE SCALE GENOMIC DNA]</scope>
    <source>
        <strain evidence="4 5">BBE-744-WT-12</strain>
    </source>
</reference>
<keyword evidence="5" id="KW-1185">Reference proteome</keyword>
<dbReference type="SUPFAM" id="SSF56796">
    <property type="entry name" value="Dehydroquinate synthase-like"/>
    <property type="match status" value="1"/>
</dbReference>
<evidence type="ECO:0000313" key="5">
    <source>
        <dbReference type="Proteomes" id="UP000435649"/>
    </source>
</evidence>
<organism evidence="4 5">
    <name type="scientific">Victivallis lenta</name>
    <dbReference type="NCBI Taxonomy" id="2606640"/>
    <lineage>
        <taxon>Bacteria</taxon>
        <taxon>Pseudomonadati</taxon>
        <taxon>Lentisphaerota</taxon>
        <taxon>Lentisphaeria</taxon>
        <taxon>Victivallales</taxon>
        <taxon>Victivallaceae</taxon>
        <taxon>Victivallis</taxon>
    </lineage>
</organism>
<dbReference type="InterPro" id="IPR001670">
    <property type="entry name" value="ADH_Fe/GldA"/>
</dbReference>
<evidence type="ECO:0000259" key="2">
    <source>
        <dbReference type="Pfam" id="PF00465"/>
    </source>
</evidence>
<proteinExistence type="predicted"/>
<dbReference type="Pfam" id="PF25137">
    <property type="entry name" value="ADH_Fe_C"/>
    <property type="match status" value="1"/>
</dbReference>
<keyword evidence="1" id="KW-0560">Oxidoreductase</keyword>
<dbReference type="RefSeq" id="WP_106053328.1">
    <property type="nucleotide sequence ID" value="NZ_VUNS01000001.1"/>
</dbReference>
<dbReference type="Pfam" id="PF00465">
    <property type="entry name" value="Fe-ADH"/>
    <property type="match status" value="1"/>
</dbReference>
<evidence type="ECO:0000256" key="1">
    <source>
        <dbReference type="ARBA" id="ARBA00023002"/>
    </source>
</evidence>
<accession>A0A844FXH5</accession>
<dbReference type="InterPro" id="IPR056798">
    <property type="entry name" value="ADH_Fe_C"/>
</dbReference>
<evidence type="ECO:0000313" key="4">
    <source>
        <dbReference type="EMBL" id="MST95796.1"/>
    </source>
</evidence>
<comment type="caution">
    <text evidence="4">The sequence shown here is derived from an EMBL/GenBank/DDBJ whole genome shotgun (WGS) entry which is preliminary data.</text>
</comment>
<dbReference type="AlphaFoldDB" id="A0A844FXH5"/>
<sequence length="398" mass="42908">MDATELLTQAPGERIVTDSPRRRLVSELRGRRPGRVLVFTGRHSADANGGRRFIEQAALEAGRETVRFSDIEAEPAIGTIEKMTALIRQEKPAAVIALGGGSAMDAAKAAYLSAQSGWPLAEHFGVNRYSERCPDAAADRVICIPTTSGTGSEATPYSNIVDPAQQVKKLIAERLIVPELALLVPELTNSMPETVTRATGCDALAHSIEGFLNVRADRANPDADGWALESIRLITENLPRAIADGRDETARRNMCIAATLGGMVIRFKPTGLPHLASYSWFGRLEHGIAVAMLLPGCWRYYLGNPSVAERTMRLAGLFPGRTPEEVIASFRRFLDSVGVPGRLSDCSGITPELLAATAQSGPANRMKLESAPRPVPVEESAQILASILEDTWQGEQSC</sequence>
<name>A0A844FXH5_9BACT</name>
<dbReference type="GO" id="GO:0004022">
    <property type="term" value="F:alcohol dehydrogenase (NAD+) activity"/>
    <property type="evidence" value="ECO:0007669"/>
    <property type="project" value="TreeGrafter"/>
</dbReference>
<dbReference type="Gene3D" id="1.20.1090.10">
    <property type="entry name" value="Dehydroquinate synthase-like - alpha domain"/>
    <property type="match status" value="1"/>
</dbReference>
<feature type="domain" description="Alcohol dehydrogenase iron-type/glycerol dehydrogenase GldA" evidence="2">
    <location>
        <begin position="24"/>
        <end position="184"/>
    </location>
</feature>
<feature type="domain" description="Fe-containing alcohol dehydrogenase-like C-terminal" evidence="3">
    <location>
        <begin position="198"/>
        <end position="386"/>
    </location>
</feature>
<dbReference type="GO" id="GO:0046872">
    <property type="term" value="F:metal ion binding"/>
    <property type="evidence" value="ECO:0007669"/>
    <property type="project" value="InterPro"/>
</dbReference>
<dbReference type="PANTHER" id="PTHR11496:SF83">
    <property type="entry name" value="HYDROXYACID-OXOACID TRANSHYDROGENASE, MITOCHONDRIAL"/>
    <property type="match status" value="1"/>
</dbReference>
<dbReference type="PANTHER" id="PTHR11496">
    <property type="entry name" value="ALCOHOL DEHYDROGENASE"/>
    <property type="match status" value="1"/>
</dbReference>
<dbReference type="Gene3D" id="3.40.50.1970">
    <property type="match status" value="1"/>
</dbReference>
<evidence type="ECO:0000259" key="3">
    <source>
        <dbReference type="Pfam" id="PF25137"/>
    </source>
</evidence>
<protein>
    <submittedName>
        <fullName evidence="4">Iron-containing alcohol dehydrogenase</fullName>
    </submittedName>
</protein>
<dbReference type="CDD" id="cd08551">
    <property type="entry name" value="Fe-ADH"/>
    <property type="match status" value="1"/>
</dbReference>